<gene>
    <name evidence="1" type="ORF">BC936DRAFT_148909</name>
</gene>
<dbReference type="Proteomes" id="UP000268093">
    <property type="component" value="Unassembled WGS sequence"/>
</dbReference>
<protein>
    <submittedName>
        <fullName evidence="1">Uncharacterized protein</fullName>
    </submittedName>
</protein>
<evidence type="ECO:0000313" key="2">
    <source>
        <dbReference type="Proteomes" id="UP000268093"/>
    </source>
</evidence>
<reference evidence="1 2" key="1">
    <citation type="journal article" date="2018" name="New Phytol.">
        <title>Phylogenomics of Endogonaceae and evolution of mycorrhizas within Mucoromycota.</title>
        <authorList>
            <person name="Chang Y."/>
            <person name="Desiro A."/>
            <person name="Na H."/>
            <person name="Sandor L."/>
            <person name="Lipzen A."/>
            <person name="Clum A."/>
            <person name="Barry K."/>
            <person name="Grigoriev I.V."/>
            <person name="Martin F.M."/>
            <person name="Stajich J.E."/>
            <person name="Smith M.E."/>
            <person name="Bonito G."/>
            <person name="Spatafora J.W."/>
        </authorList>
    </citation>
    <scope>NUCLEOTIDE SEQUENCE [LARGE SCALE GENOMIC DNA]</scope>
    <source>
        <strain evidence="1 2">GMNB39</strain>
    </source>
</reference>
<dbReference type="AlphaFoldDB" id="A0A433D210"/>
<accession>A0A433D210</accession>
<sequence>MGKKREAQPSRTMMSLFLFGFHLSRRLKKYILFLPWHKSHASLSCASPDFEPRPKLVQIPTKFITQAAAPAGVPAAGPRAELLSQYDQEGGCATIPQPGETAQTRLR</sequence>
<keyword evidence="2" id="KW-1185">Reference proteome</keyword>
<comment type="caution">
    <text evidence="1">The sequence shown here is derived from an EMBL/GenBank/DDBJ whole genome shotgun (WGS) entry which is preliminary data.</text>
</comment>
<proteinExistence type="predicted"/>
<dbReference type="EMBL" id="RBNI01008206">
    <property type="protein sequence ID" value="RUP44877.1"/>
    <property type="molecule type" value="Genomic_DNA"/>
</dbReference>
<organism evidence="1 2">
    <name type="scientific">Jimgerdemannia flammicorona</name>
    <dbReference type="NCBI Taxonomy" id="994334"/>
    <lineage>
        <taxon>Eukaryota</taxon>
        <taxon>Fungi</taxon>
        <taxon>Fungi incertae sedis</taxon>
        <taxon>Mucoromycota</taxon>
        <taxon>Mucoromycotina</taxon>
        <taxon>Endogonomycetes</taxon>
        <taxon>Endogonales</taxon>
        <taxon>Endogonaceae</taxon>
        <taxon>Jimgerdemannia</taxon>
    </lineage>
</organism>
<name>A0A433D210_9FUNG</name>
<evidence type="ECO:0000313" key="1">
    <source>
        <dbReference type="EMBL" id="RUP44877.1"/>
    </source>
</evidence>